<gene>
    <name evidence="3" type="ORF">WMY93_028216</name>
</gene>
<feature type="region of interest" description="Disordered" evidence="1">
    <location>
        <begin position="70"/>
        <end position="179"/>
    </location>
</feature>
<keyword evidence="2" id="KW-0812">Transmembrane</keyword>
<evidence type="ECO:0000313" key="4">
    <source>
        <dbReference type="Proteomes" id="UP001460270"/>
    </source>
</evidence>
<organism evidence="3 4">
    <name type="scientific">Mugilogobius chulae</name>
    <name type="common">yellowstripe goby</name>
    <dbReference type="NCBI Taxonomy" id="88201"/>
    <lineage>
        <taxon>Eukaryota</taxon>
        <taxon>Metazoa</taxon>
        <taxon>Chordata</taxon>
        <taxon>Craniata</taxon>
        <taxon>Vertebrata</taxon>
        <taxon>Euteleostomi</taxon>
        <taxon>Actinopterygii</taxon>
        <taxon>Neopterygii</taxon>
        <taxon>Teleostei</taxon>
        <taxon>Neoteleostei</taxon>
        <taxon>Acanthomorphata</taxon>
        <taxon>Gobiaria</taxon>
        <taxon>Gobiiformes</taxon>
        <taxon>Gobioidei</taxon>
        <taxon>Gobiidae</taxon>
        <taxon>Gobionellinae</taxon>
        <taxon>Mugilogobius</taxon>
    </lineage>
</organism>
<feature type="transmembrane region" description="Helical" evidence="2">
    <location>
        <begin position="34"/>
        <end position="55"/>
    </location>
</feature>
<dbReference type="AlphaFoldDB" id="A0AAW0MSB6"/>
<feature type="region of interest" description="Disordered" evidence="1">
    <location>
        <begin position="1"/>
        <end position="28"/>
    </location>
</feature>
<reference evidence="4" key="1">
    <citation type="submission" date="2024-04" db="EMBL/GenBank/DDBJ databases">
        <title>Salinicola lusitanus LLJ914,a marine bacterium isolated from the Okinawa Trough.</title>
        <authorList>
            <person name="Li J."/>
        </authorList>
    </citation>
    <scope>NUCLEOTIDE SEQUENCE [LARGE SCALE GENOMIC DNA]</scope>
</reference>
<comment type="caution">
    <text evidence="3">The sequence shown here is derived from an EMBL/GenBank/DDBJ whole genome shotgun (WGS) entry which is preliminary data.</text>
</comment>
<evidence type="ECO:0000256" key="2">
    <source>
        <dbReference type="SAM" id="Phobius"/>
    </source>
</evidence>
<keyword evidence="4" id="KW-1185">Reference proteome</keyword>
<dbReference type="EMBL" id="JBBPFD010000021">
    <property type="protein sequence ID" value="KAK7882042.1"/>
    <property type="molecule type" value="Genomic_DNA"/>
</dbReference>
<name>A0AAW0MSB6_9GOBI</name>
<evidence type="ECO:0000313" key="3">
    <source>
        <dbReference type="EMBL" id="KAK7882042.1"/>
    </source>
</evidence>
<keyword evidence="2" id="KW-0472">Membrane</keyword>
<feature type="compositionally biased region" description="Polar residues" evidence="1">
    <location>
        <begin position="169"/>
        <end position="179"/>
    </location>
</feature>
<dbReference type="Proteomes" id="UP001460270">
    <property type="component" value="Unassembled WGS sequence"/>
</dbReference>
<protein>
    <submittedName>
        <fullName evidence="3">Uncharacterized protein</fullName>
    </submittedName>
</protein>
<sequence>MLVLVGTLRPPQRGPRSPKEPSVPEEPSVPQERLAVAVAASVLITFVVGFSAGALSRSRVLRCLRAVLRKDPPRRPDPPCQDPPCQDPRSEIVLSSVTPENTAPPVKPRRSYRLNPPAEPAAVYLESCDRTDQSGAGPSEHDATAPTREEGRGKEEETERGPEQRREQVQGTQVRWGQV</sequence>
<evidence type="ECO:0000256" key="1">
    <source>
        <dbReference type="SAM" id="MobiDB-lite"/>
    </source>
</evidence>
<feature type="compositionally biased region" description="Basic and acidic residues" evidence="1">
    <location>
        <begin position="139"/>
        <end position="168"/>
    </location>
</feature>
<accession>A0AAW0MSB6</accession>
<keyword evidence="2" id="KW-1133">Transmembrane helix</keyword>
<proteinExistence type="predicted"/>